<dbReference type="Gene3D" id="3.40.50.2300">
    <property type="match status" value="1"/>
</dbReference>
<sequence>MNKKILIVEDEFIVSNDLRLILESAGYQVTGIADSVKQARTLIDTNRPDVVLLDIYLKGKETGIDLARWLSSVNIAFVYLSANSNQQVLEAARATQPYGFLVKPFRGKDVLVTLDIARYRHENSLEASLRREAQLEQQLAGIAAQSTDKHLRLLRVIQALQAHIPFDFITTGNTTPDALPYSGETFLRIGFEQYQPIDIVALGTITKLRQPELEAMQRSSALETFSAILNGAAFTQACEQNAMKQLYARSFHLVANLVIPLLMPDGRIYPLSFYSRRADAYQQEHLSLSVRLLPMLTRIIQSIQHHNVSTPPTPVATTGRQKNFANIVGNSHLLLSVLDLVSQVAPVDTSVLVLGESGTGKERIAQSIHELSARKKHPLVKVNCAALPANLIESELFGHEKGAFTGALERRIGKFEQAEGGTLFLDEIGEMPVELQVKLLRVLQEKEIERVGGKSTVKINVRFIAATNRNLEKEVAEGRFRLDLYYRLNVFPIVLPPLRERREDIAPLAQYFADKFAAKFNKAAAGISDKMMHELETWHWPGNIRELENVIEQSVILSDGKQPLQLRRPLGAAAQTTPTANVPLQTLEEVKMAQRETEKAYILSILKKTNGRIRGNGGAAEIMNLKPTTLESRIFKLGIRKEDLQ</sequence>
<dbReference type="InterPro" id="IPR002078">
    <property type="entry name" value="Sigma_54_int"/>
</dbReference>
<dbReference type="PROSITE" id="PS50045">
    <property type="entry name" value="SIGMA54_INTERACT_4"/>
    <property type="match status" value="1"/>
</dbReference>
<dbReference type="PANTHER" id="PTHR32071:SF117">
    <property type="entry name" value="PTS-DEPENDENT DIHYDROXYACETONE KINASE OPERON REGULATORY PROTEIN-RELATED"/>
    <property type="match status" value="1"/>
</dbReference>
<dbReference type="InterPro" id="IPR001789">
    <property type="entry name" value="Sig_transdc_resp-reg_receiver"/>
</dbReference>
<dbReference type="InterPro" id="IPR025943">
    <property type="entry name" value="Sigma_54_int_dom_ATP-bd_2"/>
</dbReference>
<name>A0ABY6J5C1_9BACT</name>
<evidence type="ECO:0000256" key="3">
    <source>
        <dbReference type="ARBA" id="ARBA00023015"/>
    </source>
</evidence>
<evidence type="ECO:0000256" key="2">
    <source>
        <dbReference type="ARBA" id="ARBA00022840"/>
    </source>
</evidence>
<dbReference type="Proteomes" id="UP001162741">
    <property type="component" value="Chromosome"/>
</dbReference>
<evidence type="ECO:0000259" key="7">
    <source>
        <dbReference type="PROSITE" id="PS50045"/>
    </source>
</evidence>
<evidence type="ECO:0000256" key="5">
    <source>
        <dbReference type="ARBA" id="ARBA00023163"/>
    </source>
</evidence>
<dbReference type="CDD" id="cd00009">
    <property type="entry name" value="AAA"/>
    <property type="match status" value="1"/>
</dbReference>
<feature type="domain" description="Sigma-54 factor interaction" evidence="7">
    <location>
        <begin position="327"/>
        <end position="556"/>
    </location>
</feature>
<evidence type="ECO:0000256" key="1">
    <source>
        <dbReference type="ARBA" id="ARBA00022741"/>
    </source>
</evidence>
<keyword evidence="4" id="KW-0238">DNA-binding</keyword>
<dbReference type="EMBL" id="CP107006">
    <property type="protein sequence ID" value="UYQ94875.1"/>
    <property type="molecule type" value="Genomic_DNA"/>
</dbReference>
<feature type="domain" description="Response regulatory" evidence="8">
    <location>
        <begin position="4"/>
        <end position="118"/>
    </location>
</feature>
<keyword evidence="10" id="KW-1185">Reference proteome</keyword>
<dbReference type="PROSITE" id="PS00675">
    <property type="entry name" value="SIGMA54_INTERACT_1"/>
    <property type="match status" value="1"/>
</dbReference>
<dbReference type="Pfam" id="PF00158">
    <property type="entry name" value="Sigma54_activat"/>
    <property type="match status" value="1"/>
</dbReference>
<gene>
    <name evidence="9" type="ORF">MKQ68_07190</name>
</gene>
<dbReference type="SUPFAM" id="SSF52172">
    <property type="entry name" value="CheY-like"/>
    <property type="match status" value="1"/>
</dbReference>
<dbReference type="InterPro" id="IPR011006">
    <property type="entry name" value="CheY-like_superfamily"/>
</dbReference>
<feature type="modified residue" description="4-aspartylphosphate" evidence="6">
    <location>
        <position position="54"/>
    </location>
</feature>
<dbReference type="RefSeq" id="WP_264282697.1">
    <property type="nucleotide sequence ID" value="NZ_CP107006.1"/>
</dbReference>
<dbReference type="PANTHER" id="PTHR32071">
    <property type="entry name" value="TRANSCRIPTIONAL REGULATORY PROTEIN"/>
    <property type="match status" value="1"/>
</dbReference>
<dbReference type="InterPro" id="IPR003593">
    <property type="entry name" value="AAA+_ATPase"/>
</dbReference>
<dbReference type="PROSITE" id="PS50110">
    <property type="entry name" value="RESPONSE_REGULATORY"/>
    <property type="match status" value="1"/>
</dbReference>
<keyword evidence="3" id="KW-0805">Transcription regulation</keyword>
<reference evidence="9" key="1">
    <citation type="submission" date="2022-10" db="EMBL/GenBank/DDBJ databases">
        <title>Chitinophaga sp. nov., isolated from soil.</title>
        <authorList>
            <person name="Jeon C.O."/>
        </authorList>
    </citation>
    <scope>NUCLEOTIDE SEQUENCE</scope>
    <source>
        <strain evidence="9">R8</strain>
    </source>
</reference>
<keyword evidence="1" id="KW-0547">Nucleotide-binding</keyword>
<keyword evidence="5" id="KW-0804">Transcription</keyword>
<evidence type="ECO:0000259" key="8">
    <source>
        <dbReference type="PROSITE" id="PS50110"/>
    </source>
</evidence>
<dbReference type="SMART" id="SM00448">
    <property type="entry name" value="REC"/>
    <property type="match status" value="1"/>
</dbReference>
<proteinExistence type="predicted"/>
<dbReference type="PROSITE" id="PS00676">
    <property type="entry name" value="SIGMA54_INTERACT_2"/>
    <property type="match status" value="1"/>
</dbReference>
<dbReference type="CDD" id="cd17534">
    <property type="entry name" value="REC_DC-like"/>
    <property type="match status" value="1"/>
</dbReference>
<dbReference type="InterPro" id="IPR025662">
    <property type="entry name" value="Sigma_54_int_dom_ATP-bd_1"/>
</dbReference>
<accession>A0ABY6J5C1</accession>
<dbReference type="SUPFAM" id="SSF52540">
    <property type="entry name" value="P-loop containing nucleoside triphosphate hydrolases"/>
    <property type="match status" value="1"/>
</dbReference>
<evidence type="ECO:0000313" key="10">
    <source>
        <dbReference type="Proteomes" id="UP001162741"/>
    </source>
</evidence>
<dbReference type="SMART" id="SM00382">
    <property type="entry name" value="AAA"/>
    <property type="match status" value="1"/>
</dbReference>
<evidence type="ECO:0000256" key="6">
    <source>
        <dbReference type="PROSITE-ProRule" id="PRU00169"/>
    </source>
</evidence>
<dbReference type="PROSITE" id="PS00688">
    <property type="entry name" value="SIGMA54_INTERACT_3"/>
    <property type="match status" value="1"/>
</dbReference>
<evidence type="ECO:0000256" key="4">
    <source>
        <dbReference type="ARBA" id="ARBA00023125"/>
    </source>
</evidence>
<dbReference type="InterPro" id="IPR027417">
    <property type="entry name" value="P-loop_NTPase"/>
</dbReference>
<keyword evidence="2" id="KW-0067">ATP-binding</keyword>
<dbReference type="Gene3D" id="3.40.50.300">
    <property type="entry name" value="P-loop containing nucleotide triphosphate hydrolases"/>
    <property type="match status" value="1"/>
</dbReference>
<dbReference type="Pfam" id="PF25601">
    <property type="entry name" value="AAA_lid_14"/>
    <property type="match status" value="1"/>
</dbReference>
<evidence type="ECO:0000313" key="9">
    <source>
        <dbReference type="EMBL" id="UYQ94875.1"/>
    </source>
</evidence>
<dbReference type="Pfam" id="PF00072">
    <property type="entry name" value="Response_reg"/>
    <property type="match status" value="1"/>
</dbReference>
<dbReference type="Gene3D" id="1.10.8.60">
    <property type="match status" value="1"/>
</dbReference>
<organism evidence="9 10">
    <name type="scientific">Chitinophaga horti</name>
    <dbReference type="NCBI Taxonomy" id="2920382"/>
    <lineage>
        <taxon>Bacteria</taxon>
        <taxon>Pseudomonadati</taxon>
        <taxon>Bacteroidota</taxon>
        <taxon>Chitinophagia</taxon>
        <taxon>Chitinophagales</taxon>
        <taxon>Chitinophagaceae</taxon>
        <taxon>Chitinophaga</taxon>
    </lineage>
</organism>
<keyword evidence="6" id="KW-0597">Phosphoprotein</keyword>
<dbReference type="InterPro" id="IPR025944">
    <property type="entry name" value="Sigma_54_int_dom_CS"/>
</dbReference>
<dbReference type="Gene3D" id="1.10.10.60">
    <property type="entry name" value="Homeodomain-like"/>
    <property type="match status" value="1"/>
</dbReference>
<protein>
    <submittedName>
        <fullName evidence="9">Sigma 54-interacting response regulator</fullName>
    </submittedName>
</protein>
<dbReference type="InterPro" id="IPR058031">
    <property type="entry name" value="AAA_lid_NorR"/>
</dbReference>